<reference evidence="2 3" key="1">
    <citation type="journal article" date="2019" name="Genome Biol. Evol.">
        <title>Whole-Genome Sequencing of the Giant Devil Catfish, Bagarius yarrelli.</title>
        <authorList>
            <person name="Jiang W."/>
            <person name="Lv Y."/>
            <person name="Cheng L."/>
            <person name="Yang K."/>
            <person name="Chao B."/>
            <person name="Wang X."/>
            <person name="Li Y."/>
            <person name="Pan X."/>
            <person name="You X."/>
            <person name="Zhang Y."/>
            <person name="Yang J."/>
            <person name="Li J."/>
            <person name="Zhang X."/>
            <person name="Liu S."/>
            <person name="Sun C."/>
            <person name="Yang J."/>
            <person name="Shi Q."/>
        </authorList>
    </citation>
    <scope>NUCLEOTIDE SEQUENCE [LARGE SCALE GENOMIC DNA]</scope>
    <source>
        <strain evidence="2">JWS20170419001</strain>
        <tissue evidence="2">Muscle</tissue>
    </source>
</reference>
<comment type="caution">
    <text evidence="2">The sequence shown here is derived from an EMBL/GenBank/DDBJ whole genome shotgun (WGS) entry which is preliminary data.</text>
</comment>
<keyword evidence="3" id="KW-1185">Reference proteome</keyword>
<protein>
    <recommendedName>
        <fullName evidence="4">Receptor-type tyrosine-protein phosphatase N2</fullName>
    </recommendedName>
</protein>
<organism evidence="2 3">
    <name type="scientific">Bagarius yarrelli</name>
    <name type="common">Goonch</name>
    <name type="synonym">Bagrus yarrelli</name>
    <dbReference type="NCBI Taxonomy" id="175774"/>
    <lineage>
        <taxon>Eukaryota</taxon>
        <taxon>Metazoa</taxon>
        <taxon>Chordata</taxon>
        <taxon>Craniata</taxon>
        <taxon>Vertebrata</taxon>
        <taxon>Euteleostomi</taxon>
        <taxon>Actinopterygii</taxon>
        <taxon>Neopterygii</taxon>
        <taxon>Teleostei</taxon>
        <taxon>Ostariophysi</taxon>
        <taxon>Siluriformes</taxon>
        <taxon>Sisoridae</taxon>
        <taxon>Sisorinae</taxon>
        <taxon>Bagarius</taxon>
    </lineage>
</organism>
<dbReference type="EMBL" id="VCAZ01000165">
    <property type="protein sequence ID" value="TTA98337.1"/>
    <property type="molecule type" value="Genomic_DNA"/>
</dbReference>
<dbReference type="OrthoDB" id="9880441at2759"/>
<proteinExistence type="predicted"/>
<accession>A0A556V917</accession>
<name>A0A556V917_BAGYA</name>
<gene>
    <name evidence="2" type="ORF">Baya_14507</name>
</gene>
<evidence type="ECO:0000313" key="2">
    <source>
        <dbReference type="EMBL" id="TTA98337.1"/>
    </source>
</evidence>
<feature type="compositionally biased region" description="Basic and acidic residues" evidence="1">
    <location>
        <begin position="171"/>
        <end position="185"/>
    </location>
</feature>
<evidence type="ECO:0008006" key="4">
    <source>
        <dbReference type="Google" id="ProtNLM"/>
    </source>
</evidence>
<dbReference type="AlphaFoldDB" id="A0A556V917"/>
<sequence>MSNLMDLVKTRPPPQPSASFLQPRLGFKQSDVSELRPVDQTELLDQTGLLSELQHYLQLEPKESPTSTFQKKLKSAQQSFPAKAWKVPVVSRQPPQPRIDKLLFKSGANRPTPQNSLSSVDEKFIQGVVKKLGQQSINMNALTTSDLDQLSEVITQALQVVDDAEGVKGRKVIDDKENEKKREPDAQGQLGKILGKEVTTKDIPTKASKPATEEKNKVFISELLDFLDRNSDLEATNHPQDQTSLLSSLAVQQSPSGLNSAGVEVVQSRTTQTSVDLTKKKMEPDTVDLHPAGDTEMEQWLHGEEDAGEDVQHNHVEEKKGGHVEKKLKVDVTAFSSPQHDGYFGYIVTQK</sequence>
<feature type="compositionally biased region" description="Basic and acidic residues" evidence="1">
    <location>
        <begin position="194"/>
        <end position="204"/>
    </location>
</feature>
<feature type="region of interest" description="Disordered" evidence="1">
    <location>
        <begin position="171"/>
        <end position="214"/>
    </location>
</feature>
<evidence type="ECO:0000256" key="1">
    <source>
        <dbReference type="SAM" id="MobiDB-lite"/>
    </source>
</evidence>
<evidence type="ECO:0000313" key="3">
    <source>
        <dbReference type="Proteomes" id="UP000319801"/>
    </source>
</evidence>
<feature type="region of interest" description="Disordered" evidence="1">
    <location>
        <begin position="1"/>
        <end position="21"/>
    </location>
</feature>
<dbReference type="Proteomes" id="UP000319801">
    <property type="component" value="Unassembled WGS sequence"/>
</dbReference>